<proteinExistence type="predicted"/>
<evidence type="ECO:0000313" key="3">
    <source>
        <dbReference type="Proteomes" id="UP000018948"/>
    </source>
</evidence>
<feature type="region of interest" description="Disordered" evidence="1">
    <location>
        <begin position="1"/>
        <end position="75"/>
    </location>
</feature>
<name>W2ZUG1_PHYNI</name>
<dbReference type="AlphaFoldDB" id="W2ZUG1"/>
<dbReference type="Proteomes" id="UP000018948">
    <property type="component" value="Unassembled WGS sequence"/>
</dbReference>
<sequence length="118" mass="12569">MKIIVEGADSTDTESSLSVTGLSAVDSTSNSTENSNTYDFTQLDVSESNEEERRKSGGGGGGRTSGGARYNSASRRAGGGGYYGWNYGLNLSLNWGVTGQAPLTASRPRREYALFLRR</sequence>
<evidence type="ECO:0000313" key="2">
    <source>
        <dbReference type="EMBL" id="ETP50953.1"/>
    </source>
</evidence>
<evidence type="ECO:0000256" key="1">
    <source>
        <dbReference type="SAM" id="MobiDB-lite"/>
    </source>
</evidence>
<organism evidence="2 3">
    <name type="scientific">Phytophthora nicotianae P10297</name>
    <dbReference type="NCBI Taxonomy" id="1317064"/>
    <lineage>
        <taxon>Eukaryota</taxon>
        <taxon>Sar</taxon>
        <taxon>Stramenopiles</taxon>
        <taxon>Oomycota</taxon>
        <taxon>Peronosporomycetes</taxon>
        <taxon>Peronosporales</taxon>
        <taxon>Peronosporaceae</taxon>
        <taxon>Phytophthora</taxon>
    </lineage>
</organism>
<protein>
    <submittedName>
        <fullName evidence="2">Uncharacterized protein</fullName>
    </submittedName>
</protein>
<feature type="compositionally biased region" description="Low complexity" evidence="1">
    <location>
        <begin position="27"/>
        <end position="37"/>
    </location>
</feature>
<reference evidence="2 3" key="1">
    <citation type="submission" date="2013-11" db="EMBL/GenBank/DDBJ databases">
        <title>The Genome Sequence of Phytophthora parasitica P10297.</title>
        <authorList>
            <consortium name="The Broad Institute Genomics Platform"/>
            <person name="Russ C."/>
            <person name="Tyler B."/>
            <person name="Panabieres F."/>
            <person name="Shan W."/>
            <person name="Tripathy S."/>
            <person name="Grunwald N."/>
            <person name="Machado M."/>
            <person name="Johnson C.S."/>
            <person name="Walker B."/>
            <person name="Young S.K."/>
            <person name="Zeng Q."/>
            <person name="Gargeya S."/>
            <person name="Fitzgerald M."/>
            <person name="Haas B."/>
            <person name="Abouelleil A."/>
            <person name="Allen A.W."/>
            <person name="Alvarado L."/>
            <person name="Arachchi H.M."/>
            <person name="Berlin A.M."/>
            <person name="Chapman S.B."/>
            <person name="Gainer-Dewar J."/>
            <person name="Goldberg J."/>
            <person name="Griggs A."/>
            <person name="Gujja S."/>
            <person name="Hansen M."/>
            <person name="Howarth C."/>
            <person name="Imamovic A."/>
            <person name="Ireland A."/>
            <person name="Larimer J."/>
            <person name="McCowan C."/>
            <person name="Murphy C."/>
            <person name="Pearson M."/>
            <person name="Poon T.W."/>
            <person name="Priest M."/>
            <person name="Roberts A."/>
            <person name="Saif S."/>
            <person name="Shea T."/>
            <person name="Sisk P."/>
            <person name="Sykes S."/>
            <person name="Wortman J."/>
            <person name="Nusbaum C."/>
            <person name="Birren B."/>
        </authorList>
    </citation>
    <scope>NUCLEOTIDE SEQUENCE [LARGE SCALE GENOMIC DNA]</scope>
    <source>
        <strain evidence="2 3">P10297</strain>
    </source>
</reference>
<feature type="compositionally biased region" description="Low complexity" evidence="1">
    <location>
        <begin position="66"/>
        <end position="75"/>
    </location>
</feature>
<comment type="caution">
    <text evidence="2">The sequence shown here is derived from an EMBL/GenBank/DDBJ whole genome shotgun (WGS) entry which is preliminary data.</text>
</comment>
<accession>W2ZUG1</accession>
<gene>
    <name evidence="2" type="ORF">F442_03826</name>
</gene>
<dbReference type="EMBL" id="ANIY01000877">
    <property type="protein sequence ID" value="ETP50953.1"/>
    <property type="molecule type" value="Genomic_DNA"/>
</dbReference>